<dbReference type="OrthoDB" id="7989657at2"/>
<gene>
    <name evidence="4" type="ORF">DFK10_04640</name>
</gene>
<dbReference type="PANTHER" id="PTHR43316">
    <property type="entry name" value="HYDROLASE, HALOACID DELAHOGENASE-RELATED"/>
    <property type="match status" value="1"/>
</dbReference>
<evidence type="ECO:0000256" key="3">
    <source>
        <dbReference type="RuleBase" id="RU368077"/>
    </source>
</evidence>
<dbReference type="PANTHER" id="PTHR43316:SF3">
    <property type="entry name" value="HALOACID DEHALOGENASE, TYPE II (AFU_ORTHOLOGUE AFUA_2G07750)-RELATED"/>
    <property type="match status" value="1"/>
</dbReference>
<dbReference type="CDD" id="cd02588">
    <property type="entry name" value="HAD_L2-DEX"/>
    <property type="match status" value="1"/>
</dbReference>
<dbReference type="InterPro" id="IPR006439">
    <property type="entry name" value="HAD-SF_hydro_IA"/>
</dbReference>
<evidence type="ECO:0000256" key="2">
    <source>
        <dbReference type="ARBA" id="ARBA00022801"/>
    </source>
</evidence>
<keyword evidence="2 3" id="KW-0378">Hydrolase</keyword>
<name>A0A2V1P6A1_9RHOB</name>
<dbReference type="EMBL" id="QETF01000003">
    <property type="protein sequence ID" value="PWG18043.1"/>
    <property type="molecule type" value="Genomic_DNA"/>
</dbReference>
<dbReference type="InterPro" id="IPR036412">
    <property type="entry name" value="HAD-like_sf"/>
</dbReference>
<dbReference type="InterPro" id="IPR023214">
    <property type="entry name" value="HAD_sf"/>
</dbReference>
<dbReference type="InterPro" id="IPR051540">
    <property type="entry name" value="S-2-haloacid_dehalogenase"/>
</dbReference>
<dbReference type="Proteomes" id="UP000245293">
    <property type="component" value="Unassembled WGS sequence"/>
</dbReference>
<organism evidence="4 5">
    <name type="scientific">Salibaculum griseiflavum</name>
    <dbReference type="NCBI Taxonomy" id="1914409"/>
    <lineage>
        <taxon>Bacteria</taxon>
        <taxon>Pseudomonadati</taxon>
        <taxon>Pseudomonadota</taxon>
        <taxon>Alphaproteobacteria</taxon>
        <taxon>Rhodobacterales</taxon>
        <taxon>Roseobacteraceae</taxon>
        <taxon>Salibaculum</taxon>
    </lineage>
</organism>
<dbReference type="GO" id="GO:0018784">
    <property type="term" value="F:(S)-2-haloacid dehalogenase activity"/>
    <property type="evidence" value="ECO:0007669"/>
    <property type="project" value="UniProtKB-UniRule"/>
</dbReference>
<dbReference type="Gene3D" id="1.10.150.240">
    <property type="entry name" value="Putative phosphatase, domain 2"/>
    <property type="match status" value="1"/>
</dbReference>
<dbReference type="RefSeq" id="WP_109387147.1">
    <property type="nucleotide sequence ID" value="NZ_QETF01000003.1"/>
</dbReference>
<dbReference type="NCBIfam" id="TIGR01493">
    <property type="entry name" value="HAD-SF-IA-v2"/>
    <property type="match status" value="1"/>
</dbReference>
<dbReference type="SFLD" id="SFLDG01129">
    <property type="entry name" value="C1.5:_HAD__Beta-PGM__Phosphata"/>
    <property type="match status" value="1"/>
</dbReference>
<comment type="function">
    <text evidence="3">Catalyzes the hydrolytic dehalogenation of small (S)-2-haloalkanoic acids to yield the corresponding (R)-2-hydroxyalkanoic acids.</text>
</comment>
<dbReference type="InterPro" id="IPR023198">
    <property type="entry name" value="PGP-like_dom2"/>
</dbReference>
<dbReference type="PRINTS" id="PR00413">
    <property type="entry name" value="HADHALOGNASE"/>
</dbReference>
<evidence type="ECO:0000256" key="1">
    <source>
        <dbReference type="ARBA" id="ARBA00008106"/>
    </source>
</evidence>
<dbReference type="SFLD" id="SFLDF00045">
    <property type="entry name" value="2-haloacid_dehalogenase"/>
    <property type="match status" value="1"/>
</dbReference>
<dbReference type="SFLD" id="SFLDS00003">
    <property type="entry name" value="Haloacid_Dehalogenase"/>
    <property type="match status" value="1"/>
</dbReference>
<dbReference type="NCBIfam" id="TIGR01428">
    <property type="entry name" value="HAD_type_II"/>
    <property type="match status" value="1"/>
</dbReference>
<dbReference type="EC" id="3.8.1.2" evidence="3"/>
<dbReference type="SFLD" id="SFLDG01135">
    <property type="entry name" value="C1.5.6:_HAD__Beta-PGM__Phospha"/>
    <property type="match status" value="1"/>
</dbReference>
<protein>
    <recommendedName>
        <fullName evidence="3">(S)-2-haloacid dehalogenase</fullName>
        <ecNumber evidence="3">3.8.1.2</ecNumber>
    </recommendedName>
    <alternativeName>
        <fullName evidence="3">2-haloalkanoic acid dehalogenase</fullName>
    </alternativeName>
    <alternativeName>
        <fullName evidence="3">Halocarboxylic acid halidohydrolase</fullName>
    </alternativeName>
    <alternativeName>
        <fullName evidence="3">L-2-haloacid dehalogenase</fullName>
    </alternativeName>
</protein>
<dbReference type="Gene3D" id="3.40.50.1000">
    <property type="entry name" value="HAD superfamily/HAD-like"/>
    <property type="match status" value="1"/>
</dbReference>
<dbReference type="InterPro" id="IPR006328">
    <property type="entry name" value="2-HAD"/>
</dbReference>
<proteinExistence type="inferred from homology"/>
<evidence type="ECO:0000313" key="4">
    <source>
        <dbReference type="EMBL" id="PWG18043.1"/>
    </source>
</evidence>
<sequence length="225" mass="25094">MTITTCVFDAYGTLFDVNAAARVVAEEPGQEKLADLWPELAALWRRKQLEYSWLRAVSGRHLDFWEVTQDGLDYAMEAMDLHDNALRAKLLGVYKELPAFPEVPEMLKTLKERGMTTAILTNGSPEMVVAAVKSAGIGPWLDDVLTVEEVRSYKPDRRVYDLVFDHFGAVQQEVLFASANGWDAAAAAGYGFATVWVNREGAPQDRLWAAPHRILPDLSTIPDLI</sequence>
<dbReference type="AlphaFoldDB" id="A0A2V1P6A1"/>
<dbReference type="Pfam" id="PF00702">
    <property type="entry name" value="Hydrolase"/>
    <property type="match status" value="1"/>
</dbReference>
<comment type="caution">
    <text evidence="4">The sequence shown here is derived from an EMBL/GenBank/DDBJ whole genome shotgun (WGS) entry which is preliminary data.</text>
</comment>
<keyword evidence="5" id="KW-1185">Reference proteome</keyword>
<comment type="catalytic activity">
    <reaction evidence="3">
        <text>an (S)-2-haloacid + H2O = a (2R)-2-hydroxycarboxylate + a halide anion + H(+)</text>
        <dbReference type="Rhea" id="RHEA:11192"/>
        <dbReference type="ChEBI" id="CHEBI:15377"/>
        <dbReference type="ChEBI" id="CHEBI:15378"/>
        <dbReference type="ChEBI" id="CHEBI:16042"/>
        <dbReference type="ChEBI" id="CHEBI:58314"/>
        <dbReference type="ChEBI" id="CHEBI:137405"/>
        <dbReference type="EC" id="3.8.1.2"/>
    </reaction>
</comment>
<evidence type="ECO:0000313" key="5">
    <source>
        <dbReference type="Proteomes" id="UP000245293"/>
    </source>
</evidence>
<accession>A0A2V1P6A1</accession>
<reference evidence="5" key="1">
    <citation type="submission" date="2018-05" db="EMBL/GenBank/DDBJ databases">
        <authorList>
            <person name="Du Z."/>
            <person name="Wang X."/>
        </authorList>
    </citation>
    <scope>NUCLEOTIDE SEQUENCE [LARGE SCALE GENOMIC DNA]</scope>
    <source>
        <strain evidence="5">WDS4C29</strain>
    </source>
</reference>
<dbReference type="SUPFAM" id="SSF56784">
    <property type="entry name" value="HAD-like"/>
    <property type="match status" value="1"/>
</dbReference>
<comment type="similarity">
    <text evidence="1 3">Belongs to the HAD-like hydrolase superfamily. S-2-haloalkanoic acid dehalogenase family.</text>
</comment>